<feature type="compositionally biased region" description="Acidic residues" evidence="17">
    <location>
        <begin position="566"/>
        <end position="575"/>
    </location>
</feature>
<dbReference type="CDD" id="cd20391">
    <property type="entry name" value="Tudor_JMJD2_rpt1"/>
    <property type="match status" value="1"/>
</dbReference>
<dbReference type="InterPro" id="IPR001965">
    <property type="entry name" value="Znf_PHD"/>
</dbReference>
<keyword evidence="15" id="KW-0539">Nucleus</keyword>
<feature type="domain" description="JmjC" evidence="19">
    <location>
        <begin position="140"/>
        <end position="306"/>
    </location>
</feature>
<feature type="domain" description="PHD-type" evidence="20">
    <location>
        <begin position="825"/>
        <end position="940"/>
    </location>
</feature>
<dbReference type="InterPro" id="IPR019787">
    <property type="entry name" value="Znf_PHD-finger"/>
</dbReference>
<evidence type="ECO:0000256" key="9">
    <source>
        <dbReference type="ARBA" id="ARBA00022853"/>
    </source>
</evidence>
<dbReference type="EC" id="1.14.11.66" evidence="4"/>
<dbReference type="Gene3D" id="2.60.120.650">
    <property type="entry name" value="Cupin"/>
    <property type="match status" value="1"/>
</dbReference>
<keyword evidence="14" id="KW-0804">Transcription</keyword>
<keyword evidence="7" id="KW-0863">Zinc-finger</keyword>
<keyword evidence="10" id="KW-0223">Dioxygenase</keyword>
<dbReference type="Pfam" id="PF13831">
    <property type="entry name" value="PHD_2"/>
    <property type="match status" value="1"/>
</dbReference>
<evidence type="ECO:0000256" key="13">
    <source>
        <dbReference type="ARBA" id="ARBA00023015"/>
    </source>
</evidence>
<keyword evidence="22" id="KW-1185">Reference proteome</keyword>
<dbReference type="PANTHER" id="PTHR10694">
    <property type="entry name" value="LYSINE-SPECIFIC DEMETHYLASE"/>
    <property type="match status" value="1"/>
</dbReference>
<comment type="similarity">
    <text evidence="3">Belongs to the JHDM3 histone demethylase family.</text>
</comment>
<dbReference type="InterPro" id="IPR013083">
    <property type="entry name" value="Znf_RING/FYVE/PHD"/>
</dbReference>
<dbReference type="GO" id="GO:0008270">
    <property type="term" value="F:zinc ion binding"/>
    <property type="evidence" value="ECO:0007669"/>
    <property type="project" value="UniProtKB-KW"/>
</dbReference>
<evidence type="ECO:0000256" key="10">
    <source>
        <dbReference type="ARBA" id="ARBA00022964"/>
    </source>
</evidence>
<keyword evidence="12" id="KW-0408">Iron</keyword>
<dbReference type="GO" id="GO:0000785">
    <property type="term" value="C:chromatin"/>
    <property type="evidence" value="ECO:0000318"/>
    <property type="project" value="GO_Central"/>
</dbReference>
<evidence type="ECO:0000259" key="18">
    <source>
        <dbReference type="PROSITE" id="PS51183"/>
    </source>
</evidence>
<reference evidence="21" key="2">
    <citation type="submission" date="2021-01" db="UniProtKB">
        <authorList>
            <consortium name="EnsemblMetazoa"/>
        </authorList>
    </citation>
    <scope>IDENTIFICATION</scope>
</reference>
<evidence type="ECO:0000256" key="12">
    <source>
        <dbReference type="ARBA" id="ARBA00023004"/>
    </source>
</evidence>
<accession>A0A7M7PL80</accession>
<feature type="compositionally biased region" description="Basic residues" evidence="17">
    <location>
        <begin position="529"/>
        <end position="542"/>
    </location>
</feature>
<keyword evidence="11" id="KW-0560">Oxidoreductase</keyword>
<feature type="compositionally biased region" description="Basic and acidic residues" evidence="17">
    <location>
        <begin position="1097"/>
        <end position="1106"/>
    </location>
</feature>
<feature type="region of interest" description="Disordered" evidence="17">
    <location>
        <begin position="341"/>
        <end position="398"/>
    </location>
</feature>
<dbReference type="SMART" id="SM00249">
    <property type="entry name" value="PHD"/>
    <property type="match status" value="2"/>
</dbReference>
<dbReference type="GeneID" id="579470"/>
<dbReference type="AlphaFoldDB" id="A0A7M7PL80"/>
<dbReference type="Pfam" id="PF02375">
    <property type="entry name" value="JmjN"/>
    <property type="match status" value="1"/>
</dbReference>
<evidence type="ECO:0000256" key="5">
    <source>
        <dbReference type="ARBA" id="ARBA00022723"/>
    </source>
</evidence>
<sequence length="1262" mass="141083">MSLTASSQNVPRIMVFRPTLEEMNDFSGYISYMESQGANRAGVAKVIPPKEFVPRKNYDDLDLIIPAPIQQEVMGHQGLYTQYNIQKKAMTVKEFAKLANSAKYQTPPHFGYEDLERKYWKNITYNPPIYGADISGSVYDKGVDTWNINRLNTVLDIIEEEQGVKIEGVNTAYLYFGMWKTTFAWHTEDLDLYSINYLHYGAPKSWYAIPPEHGKRLERLATGFFPGNFKICSNFLRHKMSIIAPHILKKYSIPFNKITQEQGEFMVTFPFGYHSGFNHGYNCAESTNFASLRWINYGKRASCCTCQKDSVKISMEPFVRVFQPDRYEAWKAGKDSLYIEEVDNPTGHGSSMRNMKEPPMLPFTATSDELPRRHPVHKKDGRRTNSPNALPKKKKKKIKEPDILVDGVTLDALKKKYKKLKKKAELGKGDAKTSSKDTDASDSSLKLKKKKTKKVKDKDGVSKKRKSTSSGEGESPTKKKKTDSKSKLSGDGTNKKKTVGHLVIVPDAEKRKKQNSSPKKLKDITKVAKGGKKPRGRPKKMSVKGSGDAPTSSANGADVKPRVEDGVSEGEEEEDNRGGEYSETSRWVMFDHRYSAVLKPQGKPSSSKNTYKHKHQPRPSREEEGRRQMVRMRKGKDRCPSPPRTAVAMLEYRRALAMPKPGGLPQVLPQSLVHTHSAFTMKETRAMKDWARSLNGLWVTQPTNFMMEMVHNASMADQKPGCCVCRIFFHDKLGIYDEDDSGKTVLAGSSQDYRKFVLTPEDCFAATQENSNPSCHNPLIDDEACSPILSCSSCNMAVHASCYGHSPREDDKPWLCQRCQEEDWSAVCCLCNLRGGALRHTTSGKWAHIMCAMAIPEIRFVNVKERSPIDCSNISEARLKLKCFFCRSFIKYSPKFGSCIQCSVGKCAISFHVTCANVAGVIMEPGVWPCAVFATCIRHPVNVKDWTRIRKMKKIQTGDQVIAKHKNNRYYNSVVKGEKAQLFCHVVFKEDQSFCDNLYPEDIESHNIAADGVPEVGSDVEVRWVDALLYPGTFINSYSTKMYEVLFEDGSVITVKKEDIYKEGEPMPKKVRARLSEATEVRYIGFSDLAELSNQDKTTHKEESERLGAGTSALGSPSKTSFQSGNQQRTETTHATESINSNGSSWNTMFAPSTSNSASGGVKEAMDSANARLKEHEEDTDSVAVTTLALQFNDSSSTAPTLQGAVLIAPGVTVKTEADPQAIQGSSSGEGHVYFPNDASLKLDTVSFRPGETAPNGRFFLQ</sequence>
<evidence type="ECO:0000313" key="21">
    <source>
        <dbReference type="EnsemblMetazoa" id="XP_030851904"/>
    </source>
</evidence>
<evidence type="ECO:0000256" key="15">
    <source>
        <dbReference type="ARBA" id="ARBA00023242"/>
    </source>
</evidence>
<reference evidence="22" key="1">
    <citation type="submission" date="2015-02" db="EMBL/GenBank/DDBJ databases">
        <title>Genome sequencing for Strongylocentrotus purpuratus.</title>
        <authorList>
            <person name="Murali S."/>
            <person name="Liu Y."/>
            <person name="Vee V."/>
            <person name="English A."/>
            <person name="Wang M."/>
            <person name="Skinner E."/>
            <person name="Han Y."/>
            <person name="Muzny D.M."/>
            <person name="Worley K.C."/>
            <person name="Gibbs R.A."/>
        </authorList>
    </citation>
    <scope>NUCLEOTIDE SEQUENCE</scope>
</reference>
<proteinExistence type="inferred from homology"/>
<dbReference type="OMA" id="PREWIPR"/>
<evidence type="ECO:0000256" key="8">
    <source>
        <dbReference type="ARBA" id="ARBA00022833"/>
    </source>
</evidence>
<dbReference type="FunCoup" id="A0A7M7PL80">
    <property type="interactions" value="1057"/>
</dbReference>
<dbReference type="KEGG" id="spu:579470"/>
<dbReference type="InterPro" id="IPR003349">
    <property type="entry name" value="JmjN"/>
</dbReference>
<feature type="region of interest" description="Disordered" evidence="17">
    <location>
        <begin position="421"/>
        <end position="584"/>
    </location>
</feature>
<dbReference type="SUPFAM" id="SSF63748">
    <property type="entry name" value="Tudor/PWWP/MBT"/>
    <property type="match status" value="2"/>
</dbReference>
<dbReference type="Pfam" id="PF18104">
    <property type="entry name" value="Tudor_2"/>
    <property type="match status" value="1"/>
</dbReference>
<dbReference type="Pfam" id="PF02373">
    <property type="entry name" value="JmjC"/>
    <property type="match status" value="1"/>
</dbReference>
<dbReference type="PROSITE" id="PS51805">
    <property type="entry name" value="EPHD"/>
    <property type="match status" value="1"/>
</dbReference>
<dbReference type="GO" id="GO:0051864">
    <property type="term" value="F:histone H3K36 demethylase activity"/>
    <property type="evidence" value="ECO:0000318"/>
    <property type="project" value="GO_Central"/>
</dbReference>
<keyword evidence="5" id="KW-0479">Metal-binding</keyword>
<dbReference type="PANTHER" id="PTHR10694:SF129">
    <property type="entry name" value="LYSINE-SPECIFIC DEMETHYLASE 4B-RELATED"/>
    <property type="match status" value="1"/>
</dbReference>
<evidence type="ECO:0000256" key="3">
    <source>
        <dbReference type="ARBA" id="ARBA00009711"/>
    </source>
</evidence>
<dbReference type="GO" id="GO:0010468">
    <property type="term" value="P:regulation of gene expression"/>
    <property type="evidence" value="ECO:0000318"/>
    <property type="project" value="GO_Central"/>
</dbReference>
<keyword evidence="9" id="KW-0156">Chromatin regulator</keyword>
<evidence type="ECO:0000256" key="7">
    <source>
        <dbReference type="ARBA" id="ARBA00022771"/>
    </source>
</evidence>
<evidence type="ECO:0000256" key="17">
    <source>
        <dbReference type="SAM" id="MobiDB-lite"/>
    </source>
</evidence>
<feature type="region of interest" description="Disordered" evidence="17">
    <location>
        <begin position="1094"/>
        <end position="1178"/>
    </location>
</feature>
<dbReference type="InterPro" id="IPR011011">
    <property type="entry name" value="Znf_FYVE_PHD"/>
</dbReference>
<dbReference type="GO" id="GO:0032454">
    <property type="term" value="F:histone H3K9 demethylase activity"/>
    <property type="evidence" value="ECO:0000318"/>
    <property type="project" value="GO_Central"/>
</dbReference>
<comment type="catalytic activity">
    <reaction evidence="16">
        <text>N(6),N(6),N(6)-trimethyl-L-lysyl(9)-[histone H3] + 2 2-oxoglutarate + 2 O2 = N(6)-methyl-L-lysyl(9)-[histone H3] + 2 formaldehyde + 2 succinate + 2 CO2</text>
        <dbReference type="Rhea" id="RHEA:60200"/>
        <dbReference type="Rhea" id="RHEA-COMP:15538"/>
        <dbReference type="Rhea" id="RHEA-COMP:15542"/>
        <dbReference type="ChEBI" id="CHEBI:15379"/>
        <dbReference type="ChEBI" id="CHEBI:16526"/>
        <dbReference type="ChEBI" id="CHEBI:16810"/>
        <dbReference type="ChEBI" id="CHEBI:16842"/>
        <dbReference type="ChEBI" id="CHEBI:30031"/>
        <dbReference type="ChEBI" id="CHEBI:61929"/>
        <dbReference type="ChEBI" id="CHEBI:61961"/>
        <dbReference type="EC" id="1.14.11.66"/>
    </reaction>
</comment>
<evidence type="ECO:0000256" key="4">
    <source>
        <dbReference type="ARBA" id="ARBA00012900"/>
    </source>
</evidence>
<dbReference type="RefSeq" id="XP_030851904.1">
    <property type="nucleotide sequence ID" value="XM_030996044.1"/>
</dbReference>
<dbReference type="InterPro" id="IPR003347">
    <property type="entry name" value="JmjC_dom"/>
</dbReference>
<dbReference type="EnsemblMetazoa" id="XM_030996044">
    <property type="protein sequence ID" value="XP_030851904"/>
    <property type="gene ID" value="LOC579470"/>
</dbReference>
<dbReference type="SUPFAM" id="SSF51197">
    <property type="entry name" value="Clavaminate synthase-like"/>
    <property type="match status" value="1"/>
</dbReference>
<dbReference type="SMART" id="SM00333">
    <property type="entry name" value="TUDOR"/>
    <property type="match status" value="2"/>
</dbReference>
<dbReference type="Gene3D" id="3.10.330.70">
    <property type="match status" value="1"/>
</dbReference>
<dbReference type="GO" id="GO:0140684">
    <property type="term" value="F:histone H3K9me2/H3K9me3 demethylase activity"/>
    <property type="evidence" value="ECO:0007669"/>
    <property type="project" value="UniProtKB-EC"/>
</dbReference>
<keyword evidence="6" id="KW-0677">Repeat</keyword>
<evidence type="ECO:0000313" key="22">
    <source>
        <dbReference type="Proteomes" id="UP000007110"/>
    </source>
</evidence>
<comment type="subcellular location">
    <subcellularLocation>
        <location evidence="2">Nucleus</location>
    </subcellularLocation>
</comment>
<keyword evidence="13" id="KW-0805">Transcription regulation</keyword>
<evidence type="ECO:0000259" key="19">
    <source>
        <dbReference type="PROSITE" id="PS51184"/>
    </source>
</evidence>
<evidence type="ECO:0000256" key="14">
    <source>
        <dbReference type="ARBA" id="ARBA00023163"/>
    </source>
</evidence>
<evidence type="ECO:0000256" key="1">
    <source>
        <dbReference type="ARBA" id="ARBA00001954"/>
    </source>
</evidence>
<dbReference type="FunFam" id="2.60.120.650:FF:000048">
    <property type="entry name" value="Lysine-specific demethylase 4A"/>
    <property type="match status" value="1"/>
</dbReference>
<dbReference type="InParanoid" id="A0A7M7PL80"/>
<dbReference type="InterPro" id="IPR034732">
    <property type="entry name" value="EPHD"/>
</dbReference>
<evidence type="ECO:0000256" key="6">
    <source>
        <dbReference type="ARBA" id="ARBA00022737"/>
    </source>
</evidence>
<organism evidence="21 22">
    <name type="scientific">Strongylocentrotus purpuratus</name>
    <name type="common">Purple sea urchin</name>
    <dbReference type="NCBI Taxonomy" id="7668"/>
    <lineage>
        <taxon>Eukaryota</taxon>
        <taxon>Metazoa</taxon>
        <taxon>Echinodermata</taxon>
        <taxon>Eleutherozoa</taxon>
        <taxon>Echinozoa</taxon>
        <taxon>Echinoidea</taxon>
        <taxon>Euechinoidea</taxon>
        <taxon>Echinacea</taxon>
        <taxon>Camarodonta</taxon>
        <taxon>Echinidea</taxon>
        <taxon>Strongylocentrotidae</taxon>
        <taxon>Strongylocentrotus</taxon>
    </lineage>
</organism>
<feature type="domain" description="JmjN" evidence="18">
    <location>
        <begin position="13"/>
        <end position="55"/>
    </location>
</feature>
<dbReference type="InterPro" id="IPR040477">
    <property type="entry name" value="KDM4-like_Tudor"/>
</dbReference>
<dbReference type="Gene3D" id="2.30.30.140">
    <property type="match status" value="1"/>
</dbReference>
<dbReference type="PROSITE" id="PS51183">
    <property type="entry name" value="JMJN"/>
    <property type="match status" value="1"/>
</dbReference>
<dbReference type="InterPro" id="IPR002999">
    <property type="entry name" value="Tudor"/>
</dbReference>
<comment type="cofactor">
    <cofactor evidence="1">
        <name>Fe(2+)</name>
        <dbReference type="ChEBI" id="CHEBI:29033"/>
    </cofactor>
</comment>
<keyword evidence="8" id="KW-0862">Zinc</keyword>
<feature type="compositionally biased region" description="Basic residues" evidence="17">
    <location>
        <begin position="446"/>
        <end position="455"/>
    </location>
</feature>
<name>A0A7M7PL80_STRPU</name>
<evidence type="ECO:0000256" key="2">
    <source>
        <dbReference type="ARBA" id="ARBA00004123"/>
    </source>
</evidence>
<dbReference type="PROSITE" id="PS51184">
    <property type="entry name" value="JMJC"/>
    <property type="match status" value="1"/>
</dbReference>
<feature type="compositionally biased region" description="Basic and acidic residues" evidence="17">
    <location>
        <begin position="423"/>
        <end position="439"/>
    </location>
</feature>
<protein>
    <recommendedName>
        <fullName evidence="4">[histone H3]-trimethyl-L-lysine(9) demethylase</fullName>
        <ecNumber evidence="4">1.14.11.66</ecNumber>
    </recommendedName>
</protein>
<dbReference type="Pfam" id="PF13832">
    <property type="entry name" value="zf-HC5HC2H_2"/>
    <property type="match status" value="1"/>
</dbReference>
<dbReference type="Proteomes" id="UP000007110">
    <property type="component" value="Unassembled WGS sequence"/>
</dbReference>
<evidence type="ECO:0000256" key="11">
    <source>
        <dbReference type="ARBA" id="ARBA00023002"/>
    </source>
</evidence>
<feature type="compositionally biased region" description="Polar residues" evidence="17">
    <location>
        <begin position="1113"/>
        <end position="1159"/>
    </location>
</feature>
<dbReference type="OrthoDB" id="9547406at2759"/>
<dbReference type="GO" id="GO:0006338">
    <property type="term" value="P:chromatin remodeling"/>
    <property type="evidence" value="ECO:0000318"/>
    <property type="project" value="GO_Central"/>
</dbReference>
<dbReference type="GO" id="GO:0005634">
    <property type="term" value="C:nucleus"/>
    <property type="evidence" value="ECO:0000318"/>
    <property type="project" value="GO_Central"/>
</dbReference>
<evidence type="ECO:0000259" key="20">
    <source>
        <dbReference type="PROSITE" id="PS51805"/>
    </source>
</evidence>
<dbReference type="SMART" id="SM00558">
    <property type="entry name" value="JmjC"/>
    <property type="match status" value="1"/>
</dbReference>
<dbReference type="SUPFAM" id="SSF57903">
    <property type="entry name" value="FYVE/PHD zinc finger"/>
    <property type="match status" value="1"/>
</dbReference>
<feature type="region of interest" description="Disordered" evidence="17">
    <location>
        <begin position="598"/>
        <end position="643"/>
    </location>
</feature>
<dbReference type="CDD" id="cd20392">
    <property type="entry name" value="Tudor_JMJD2_rpt2"/>
    <property type="match status" value="1"/>
</dbReference>
<evidence type="ECO:0000256" key="16">
    <source>
        <dbReference type="ARBA" id="ARBA00049349"/>
    </source>
</evidence>
<dbReference type="Gene3D" id="3.30.40.10">
    <property type="entry name" value="Zinc/RING finger domain, C3HC4 (zinc finger)"/>
    <property type="match status" value="2"/>
</dbReference>
<dbReference type="SMART" id="SM00545">
    <property type="entry name" value="JmjN"/>
    <property type="match status" value="1"/>
</dbReference>